<evidence type="ECO:0000313" key="2">
    <source>
        <dbReference type="Proteomes" id="UP000006671"/>
    </source>
</evidence>
<dbReference type="GeneID" id="8852563"/>
<keyword evidence="2" id="KW-1185">Reference proteome</keyword>
<dbReference type="OrthoDB" id="10253750at2759"/>
<dbReference type="InterPro" id="IPR011989">
    <property type="entry name" value="ARM-like"/>
</dbReference>
<proteinExistence type="predicted"/>
<protein>
    <submittedName>
        <fullName evidence="1">Predicted protein</fullName>
    </submittedName>
</protein>
<dbReference type="AlphaFoldDB" id="D2V2V9"/>
<dbReference type="Proteomes" id="UP000006671">
    <property type="component" value="Unassembled WGS sequence"/>
</dbReference>
<dbReference type="InterPro" id="IPR016024">
    <property type="entry name" value="ARM-type_fold"/>
</dbReference>
<name>D2V2V9_NAEGR</name>
<organism evidence="2">
    <name type="scientific">Naegleria gruberi</name>
    <name type="common">Amoeba</name>
    <dbReference type="NCBI Taxonomy" id="5762"/>
    <lineage>
        <taxon>Eukaryota</taxon>
        <taxon>Discoba</taxon>
        <taxon>Heterolobosea</taxon>
        <taxon>Tetramitia</taxon>
        <taxon>Eutetramitia</taxon>
        <taxon>Vahlkampfiidae</taxon>
        <taxon>Naegleria</taxon>
    </lineage>
</organism>
<gene>
    <name evidence="1" type="ORF">NAEGRDRAFT_63135</name>
</gene>
<evidence type="ECO:0000313" key="1">
    <source>
        <dbReference type="EMBL" id="EFC49129.1"/>
    </source>
</evidence>
<dbReference type="Gene3D" id="1.25.10.10">
    <property type="entry name" value="Leucine-rich Repeat Variant"/>
    <property type="match status" value="2"/>
</dbReference>
<dbReference type="EMBL" id="GG738849">
    <property type="protein sequence ID" value="EFC49129.1"/>
    <property type="molecule type" value="Genomic_DNA"/>
</dbReference>
<dbReference type="KEGG" id="ngr:NAEGRDRAFT_63135"/>
<dbReference type="VEuPathDB" id="AmoebaDB:NAEGRDRAFT_63135"/>
<accession>D2V2V9</accession>
<dbReference type="SUPFAM" id="SSF48371">
    <property type="entry name" value="ARM repeat"/>
    <property type="match status" value="2"/>
</dbReference>
<sequence>MRANTSGGTIDHYILISFKGGEDSKLESSKLFFYLSEQKTKLLLVIDALDAILHLIGNVENLQIIQYCLMALCNLAKEKEYTQKLVKEKQCFKVLAPIISSMNVPCQIVAVRCAGLLAQHPCSSGRFVSDGALLPIMCLLKKEQNIELLQEVFKTLAMSDLRGDCASRVIEVWGLELLGDVLRKHIEGYREVDITMVDLIAKVFGNFTKFEKIAVSMMHAEKLELVNMLRSLMNTSITHVETKRSAANTCFNLINNQYTIDPFLDNHQMIVFLMNRYQERDYLTKHCIAKTFDCIVRESKQHKIIALIDRYQNLEFVEWILRSNSCELIQVVVLRSFVKKDWIYEKSHLFSTTFVPSLLTTIKETISRDVRRVCDEVVYHMSAIERFQKEIIDAGGGDILSPQLAFKDRTSKYWGVKTLARMLRNKEYATIFVKQYGIVKAAVNCFITTSHTDIDEYDVFMGVLHILSDISDTQEFRLYFMHSGAINKMLDILESQNHDQKKIILCLNIVISYVNSANKGSSGNANLKILSEKKLQRIIESITSTNFSLSGKVVALIAAYAQHSNSPIFDFWNILYSKALNVIRCNEDYNSYLYQRISCFQMLTNILSKDHIWSNLDLEMVAEHYILIFCNSNLLSHLKSVSAKGLLEFCKYSPDVMEELLIRHERSIVSGHKHLDFGNNICFSNIQSFSQFIRIFLQFFEKERKKKMRKYLLFSKIQRFLLFLLSFVREKKENHDLVDCLITQVSDHNLSFKIKSGNRPTRNYVPLRHKHFYSGYLDGLIGGIPHQPSSVDTQHRLREFLTAKQDEGITNHILYKKEKGNDSVREMGK</sequence>
<dbReference type="RefSeq" id="XP_002681873.1">
    <property type="nucleotide sequence ID" value="XM_002681827.1"/>
</dbReference>
<dbReference type="InParanoid" id="D2V2V9"/>
<dbReference type="OMA" id="WICHEKS"/>
<reference evidence="1 2" key="1">
    <citation type="journal article" date="2010" name="Cell">
        <title>The genome of Naegleria gruberi illuminates early eukaryotic versatility.</title>
        <authorList>
            <person name="Fritz-Laylin L.K."/>
            <person name="Prochnik S.E."/>
            <person name="Ginger M.L."/>
            <person name="Dacks J.B."/>
            <person name="Carpenter M.L."/>
            <person name="Field M.C."/>
            <person name="Kuo A."/>
            <person name="Paredez A."/>
            <person name="Chapman J."/>
            <person name="Pham J."/>
            <person name="Shu S."/>
            <person name="Neupane R."/>
            <person name="Cipriano M."/>
            <person name="Mancuso J."/>
            <person name="Tu H."/>
            <person name="Salamov A."/>
            <person name="Lindquist E."/>
            <person name="Shapiro H."/>
            <person name="Lucas S."/>
            <person name="Grigoriev I.V."/>
            <person name="Cande W.Z."/>
            <person name="Fulton C."/>
            <person name="Rokhsar D.S."/>
            <person name="Dawson S.C."/>
        </authorList>
    </citation>
    <scope>NUCLEOTIDE SEQUENCE [LARGE SCALE GENOMIC DNA]</scope>
    <source>
        <strain evidence="1 2">NEG-M</strain>
    </source>
</reference>